<dbReference type="SMART" id="SM00382">
    <property type="entry name" value="AAA"/>
    <property type="match status" value="1"/>
</dbReference>
<dbReference type="AlphaFoldDB" id="A0A7W9N0P6"/>
<comment type="caution">
    <text evidence="4">The sequence shown here is derived from an EMBL/GenBank/DDBJ whole genome shotgun (WGS) entry which is preliminary data.</text>
</comment>
<evidence type="ECO:0000256" key="2">
    <source>
        <dbReference type="SAM" id="MobiDB-lite"/>
    </source>
</evidence>
<dbReference type="Pfam" id="PF13335">
    <property type="entry name" value="Mg_chelatase_C"/>
    <property type="match status" value="1"/>
</dbReference>
<sequence length="538" mass="56104">MSGIGRTRSISLSGLRGEVVHVEADIAQSLPGFTLLGLPDQALQESRDRIRSAARNAGLPLTRRHLTVNLLPAGVHKRGAGHDLAIVLAAYAADGRVRGVEGPVFLAELGLDGALHRSPETVAMVMAAVDAGCSEVVVAEDAEAEARLVPGAEVRGFAHLHDVILAFGGEPEGEAPQRRPVRPADDDGAPGAGPGAPDLAEVAGQAEARFALEVAAAGAHHLLLRGAPGAGKTMLAERLPGILPPLDRRTALECAALRSLRGADALARRGVGQGSAGTRAAGDLDRTPPFEAPHHSASMAALVGGGANLARPGAVSLAHGGVLFLDEAPEFERRALESLRQPLESGEVLLHRARGTVAYPARFQLVLAANPCPCGKGGGNGVECRCSVTERRRYGQRLSGPLLDRVDLQVTVRPVQARQLAGAPAAETSAQVAARVAEAARRQAERWARAAEEGLVAPGLRRNAHAPAGVLRHGPYAVPRAARRAADEAVDHGLLSARGHARVLRLAWTLADLRGAETPAPEDTDVALTLRHQEEDET</sequence>
<dbReference type="PANTHER" id="PTHR32039:SF7">
    <property type="entry name" value="COMPETENCE PROTEIN COMM"/>
    <property type="match status" value="1"/>
</dbReference>
<protein>
    <submittedName>
        <fullName evidence="4">Magnesium chelatase family protein</fullName>
    </submittedName>
</protein>
<feature type="region of interest" description="Disordered" evidence="2">
    <location>
        <begin position="171"/>
        <end position="199"/>
    </location>
</feature>
<evidence type="ECO:0000256" key="1">
    <source>
        <dbReference type="ARBA" id="ARBA00006354"/>
    </source>
</evidence>
<dbReference type="SUPFAM" id="SSF54211">
    <property type="entry name" value="Ribosomal protein S5 domain 2-like"/>
    <property type="match status" value="1"/>
</dbReference>
<dbReference type="Pfam" id="PF13541">
    <property type="entry name" value="ChlI"/>
    <property type="match status" value="1"/>
</dbReference>
<dbReference type="PANTHER" id="PTHR32039">
    <property type="entry name" value="MAGNESIUM-CHELATASE SUBUNIT CHLI"/>
    <property type="match status" value="1"/>
</dbReference>
<organism evidence="4 5">
    <name type="scientific">Micrococcus endophyticus</name>
    <dbReference type="NCBI Taxonomy" id="455343"/>
    <lineage>
        <taxon>Bacteria</taxon>
        <taxon>Bacillati</taxon>
        <taxon>Actinomycetota</taxon>
        <taxon>Actinomycetes</taxon>
        <taxon>Micrococcales</taxon>
        <taxon>Micrococcaceae</taxon>
        <taxon>Micrococcus</taxon>
    </lineage>
</organism>
<comment type="similarity">
    <text evidence="1">Belongs to the Mg-chelatase subunits D/I family. ComM subfamily.</text>
</comment>
<dbReference type="SUPFAM" id="SSF52540">
    <property type="entry name" value="P-loop containing nucleoside triphosphate hydrolases"/>
    <property type="match status" value="1"/>
</dbReference>
<reference evidence="4 5" key="1">
    <citation type="submission" date="2020-08" db="EMBL/GenBank/DDBJ databases">
        <title>Sequencing the genomes of 1000 actinobacteria strains.</title>
        <authorList>
            <person name="Klenk H.-P."/>
        </authorList>
    </citation>
    <scope>NUCLEOTIDE SEQUENCE [LARGE SCALE GENOMIC DNA]</scope>
    <source>
        <strain evidence="4 5">DSM 17945</strain>
    </source>
</reference>
<name>A0A7W9N0P6_9MICC</name>
<dbReference type="InterPro" id="IPR045006">
    <property type="entry name" value="CHLI-like"/>
</dbReference>
<dbReference type="EMBL" id="JACHMW010000001">
    <property type="protein sequence ID" value="MBB5848371.1"/>
    <property type="molecule type" value="Genomic_DNA"/>
</dbReference>
<evidence type="ECO:0000259" key="3">
    <source>
        <dbReference type="SMART" id="SM00382"/>
    </source>
</evidence>
<dbReference type="Gene3D" id="3.30.230.10">
    <property type="match status" value="1"/>
</dbReference>
<keyword evidence="5" id="KW-1185">Reference proteome</keyword>
<dbReference type="InterPro" id="IPR025158">
    <property type="entry name" value="Mg_chelat-rel_C"/>
</dbReference>
<feature type="domain" description="AAA+ ATPase" evidence="3">
    <location>
        <begin position="218"/>
        <end position="416"/>
    </location>
</feature>
<evidence type="ECO:0000313" key="5">
    <source>
        <dbReference type="Proteomes" id="UP000567246"/>
    </source>
</evidence>
<dbReference type="Proteomes" id="UP000567246">
    <property type="component" value="Unassembled WGS sequence"/>
</dbReference>
<dbReference type="InterPro" id="IPR004482">
    <property type="entry name" value="Mg_chelat-rel"/>
</dbReference>
<dbReference type="Gene3D" id="3.40.50.300">
    <property type="entry name" value="P-loop containing nucleotide triphosphate hydrolases"/>
    <property type="match status" value="1"/>
</dbReference>
<accession>A0A7W9N0P6</accession>
<evidence type="ECO:0000313" key="4">
    <source>
        <dbReference type="EMBL" id="MBB5848371.1"/>
    </source>
</evidence>
<dbReference type="NCBIfam" id="TIGR00368">
    <property type="entry name" value="YifB family Mg chelatase-like AAA ATPase"/>
    <property type="match status" value="1"/>
</dbReference>
<dbReference type="InterPro" id="IPR003593">
    <property type="entry name" value="AAA+_ATPase"/>
</dbReference>
<proteinExistence type="inferred from homology"/>
<dbReference type="InterPro" id="IPR020568">
    <property type="entry name" value="Ribosomal_Su5_D2-typ_SF"/>
</dbReference>
<dbReference type="InterPro" id="IPR027417">
    <property type="entry name" value="P-loop_NTPase"/>
</dbReference>
<dbReference type="InterPro" id="IPR014721">
    <property type="entry name" value="Ribsml_uS5_D2-typ_fold_subgr"/>
</dbReference>
<dbReference type="GO" id="GO:0005524">
    <property type="term" value="F:ATP binding"/>
    <property type="evidence" value="ECO:0007669"/>
    <property type="project" value="InterPro"/>
</dbReference>
<dbReference type="InterPro" id="IPR000523">
    <property type="entry name" value="Mg_chelatse_chII-like_cat_dom"/>
</dbReference>
<dbReference type="RefSeq" id="WP_184171449.1">
    <property type="nucleotide sequence ID" value="NZ_BAABAG010000015.1"/>
</dbReference>
<gene>
    <name evidence="4" type="ORF">HDA33_000935</name>
</gene>
<dbReference type="Pfam" id="PF01078">
    <property type="entry name" value="Mg_chelatase"/>
    <property type="match status" value="1"/>
</dbReference>